<protein>
    <submittedName>
        <fullName evidence="2">Acyl carrier protein</fullName>
    </submittedName>
</protein>
<evidence type="ECO:0000313" key="2">
    <source>
        <dbReference type="EMBL" id="MDZ5459418.1"/>
    </source>
</evidence>
<dbReference type="Proteomes" id="UP001293718">
    <property type="component" value="Unassembled WGS sequence"/>
</dbReference>
<dbReference type="EMBL" id="JAXOJX010000043">
    <property type="protein sequence ID" value="MDZ5459418.1"/>
    <property type="molecule type" value="Genomic_DNA"/>
</dbReference>
<evidence type="ECO:0000259" key="1">
    <source>
        <dbReference type="PROSITE" id="PS50075"/>
    </source>
</evidence>
<evidence type="ECO:0000313" key="3">
    <source>
        <dbReference type="Proteomes" id="UP001293718"/>
    </source>
</evidence>
<dbReference type="Pfam" id="PF00550">
    <property type="entry name" value="PP-binding"/>
    <property type="match status" value="1"/>
</dbReference>
<dbReference type="InterPro" id="IPR009081">
    <property type="entry name" value="PP-bd_ACP"/>
</dbReference>
<dbReference type="Gene3D" id="1.10.1200.10">
    <property type="entry name" value="ACP-like"/>
    <property type="match status" value="1"/>
</dbReference>
<proteinExistence type="predicted"/>
<dbReference type="RefSeq" id="WP_066341985.1">
    <property type="nucleotide sequence ID" value="NZ_JAXOJX010000043.1"/>
</dbReference>
<dbReference type="PROSITE" id="PS50075">
    <property type="entry name" value="CARRIER"/>
    <property type="match status" value="1"/>
</dbReference>
<reference evidence="2 3" key="1">
    <citation type="submission" date="2023-11" db="EMBL/GenBank/DDBJ databases">
        <title>Draft genome of Azohydromonas lata strain H1 (DSM1123), a polyhydroxyalkanoate producer.</title>
        <authorList>
            <person name="Traversa D."/>
            <person name="D'Addabbo P."/>
            <person name="Pazzani C."/>
            <person name="Manzari C."/>
            <person name="Chiara M."/>
            <person name="Scrascia M."/>
        </authorList>
    </citation>
    <scope>NUCLEOTIDE SEQUENCE [LARGE SCALE GENOMIC DNA]</scope>
    <source>
        <strain evidence="2 3">H1</strain>
    </source>
</reference>
<dbReference type="SUPFAM" id="SSF47336">
    <property type="entry name" value="ACP-like"/>
    <property type="match status" value="1"/>
</dbReference>
<organism evidence="2 3">
    <name type="scientific">Azohydromonas lata</name>
    <dbReference type="NCBI Taxonomy" id="45677"/>
    <lineage>
        <taxon>Bacteria</taxon>
        <taxon>Pseudomonadati</taxon>
        <taxon>Pseudomonadota</taxon>
        <taxon>Betaproteobacteria</taxon>
        <taxon>Burkholderiales</taxon>
        <taxon>Sphaerotilaceae</taxon>
        <taxon>Azohydromonas</taxon>
    </lineage>
</organism>
<accession>A0ABU5IKJ9</accession>
<sequence length="87" mass="9071">MDTEQQVLDLLDELLGLGGRTAGFNRDTALLGALPELDSMGVVALLGGLEDRFGLVVDDDDIDGATFATVGTLTDFVAARIAPRAHA</sequence>
<name>A0ABU5IKJ9_9BURK</name>
<comment type="caution">
    <text evidence="2">The sequence shown here is derived from an EMBL/GenBank/DDBJ whole genome shotgun (WGS) entry which is preliminary data.</text>
</comment>
<dbReference type="InterPro" id="IPR036736">
    <property type="entry name" value="ACP-like_sf"/>
</dbReference>
<keyword evidence="3" id="KW-1185">Reference proteome</keyword>
<gene>
    <name evidence="2" type="ORF">SM757_22825</name>
</gene>
<feature type="domain" description="Carrier" evidence="1">
    <location>
        <begin position="1"/>
        <end position="81"/>
    </location>
</feature>